<gene>
    <name evidence="1" type="ORF">L2725_02560</name>
</gene>
<dbReference type="EMBL" id="JAKIKT010000001">
    <property type="protein sequence ID" value="MCL2912671.1"/>
    <property type="molecule type" value="Genomic_DNA"/>
</dbReference>
<evidence type="ECO:0000313" key="1">
    <source>
        <dbReference type="EMBL" id="MCL2912671.1"/>
    </source>
</evidence>
<dbReference type="RefSeq" id="WP_249247492.1">
    <property type="nucleotide sequence ID" value="NZ_JAKIKT010000001.1"/>
</dbReference>
<organism evidence="1 2">
    <name type="scientific">Shewanella corallii</name>
    <dbReference type="NCBI Taxonomy" id="560080"/>
    <lineage>
        <taxon>Bacteria</taxon>
        <taxon>Pseudomonadati</taxon>
        <taxon>Pseudomonadota</taxon>
        <taxon>Gammaproteobacteria</taxon>
        <taxon>Alteromonadales</taxon>
        <taxon>Shewanellaceae</taxon>
        <taxon>Shewanella</taxon>
    </lineage>
</organism>
<evidence type="ECO:0000313" key="2">
    <source>
        <dbReference type="Proteomes" id="UP001202831"/>
    </source>
</evidence>
<proteinExistence type="predicted"/>
<sequence>MNKLKCPEQVIALLALALLALAVELSFGDSIGWSRWKRLLRFPGIRWTGTSA</sequence>
<reference evidence="1 2" key="1">
    <citation type="submission" date="2022-01" db="EMBL/GenBank/DDBJ databases">
        <title>Whole genome-based taxonomy of the Shewanellaceae.</title>
        <authorList>
            <person name="Martin-Rodriguez A.J."/>
        </authorList>
    </citation>
    <scope>NUCLEOTIDE SEQUENCE [LARGE SCALE GENOMIC DNA]</scope>
    <source>
        <strain evidence="1 2">DSM 21332</strain>
    </source>
</reference>
<dbReference type="Proteomes" id="UP001202831">
    <property type="component" value="Unassembled WGS sequence"/>
</dbReference>
<name>A0ABT0N2J9_9GAMM</name>
<keyword evidence="2" id="KW-1185">Reference proteome</keyword>
<protein>
    <submittedName>
        <fullName evidence="1">Uncharacterized protein</fullName>
    </submittedName>
</protein>
<accession>A0ABT0N2J9</accession>
<comment type="caution">
    <text evidence="1">The sequence shown here is derived from an EMBL/GenBank/DDBJ whole genome shotgun (WGS) entry which is preliminary data.</text>
</comment>